<dbReference type="OrthoDB" id="6250996at2759"/>
<keyword evidence="2" id="KW-1185">Reference proteome</keyword>
<evidence type="ECO:0000313" key="2">
    <source>
        <dbReference type="Proteomes" id="UP000276133"/>
    </source>
</evidence>
<dbReference type="Proteomes" id="UP000276133">
    <property type="component" value="Unassembled WGS sequence"/>
</dbReference>
<dbReference type="EMBL" id="REGN01000175">
    <property type="protein sequence ID" value="RNA43792.1"/>
    <property type="molecule type" value="Genomic_DNA"/>
</dbReference>
<sequence length="282" mass="32691">MSAKTLQTKLSMDSNSSQEAIEILINNFTCHPRLSHLTTDSKMNVFDVLDEFWQMKQLEDQTLNQKSLLVQPKDNRITYEFLERPGHPHICLCTLPGGACFATFQNCLTKSDAKKSSALLALMNSMFNEHPLRKINHDFIKKSIENAQKDLPNACSLSLELYKSLLEMCLNKTLLEFKQMMTVFQLLHWNGSLKAMRERNCSLDDVLNFYKNFKIDENMRSEMSLDWIAREQQRPGLIAAELEKVGNEIETARLNGHEMRFLKEKRDILLLASYQFDTELMI</sequence>
<dbReference type="AlphaFoldDB" id="A0A3M7T6X7"/>
<gene>
    <name evidence="1" type="ORF">BpHYR1_014729</name>
</gene>
<proteinExistence type="predicted"/>
<dbReference type="Pfam" id="PF14954">
    <property type="entry name" value="LIX1"/>
    <property type="match status" value="1"/>
</dbReference>
<organism evidence="1 2">
    <name type="scientific">Brachionus plicatilis</name>
    <name type="common">Marine rotifer</name>
    <name type="synonym">Brachionus muelleri</name>
    <dbReference type="NCBI Taxonomy" id="10195"/>
    <lineage>
        <taxon>Eukaryota</taxon>
        <taxon>Metazoa</taxon>
        <taxon>Spiralia</taxon>
        <taxon>Gnathifera</taxon>
        <taxon>Rotifera</taxon>
        <taxon>Eurotatoria</taxon>
        <taxon>Monogononta</taxon>
        <taxon>Pseudotrocha</taxon>
        <taxon>Ploima</taxon>
        <taxon>Brachionidae</taxon>
        <taxon>Brachionus</taxon>
    </lineage>
</organism>
<comment type="caution">
    <text evidence="1">The sequence shown here is derived from an EMBL/GenBank/DDBJ whole genome shotgun (WGS) entry which is preliminary data.</text>
</comment>
<accession>A0A3M7T6X7</accession>
<dbReference type="InterPro" id="IPR029270">
    <property type="entry name" value="LIX1"/>
</dbReference>
<evidence type="ECO:0000313" key="1">
    <source>
        <dbReference type="EMBL" id="RNA43792.1"/>
    </source>
</evidence>
<name>A0A3M7T6X7_BRAPC</name>
<dbReference type="STRING" id="10195.A0A3M7T6X7"/>
<reference evidence="1 2" key="1">
    <citation type="journal article" date="2018" name="Sci. Rep.">
        <title>Genomic signatures of local adaptation to the degree of environmental predictability in rotifers.</title>
        <authorList>
            <person name="Franch-Gras L."/>
            <person name="Hahn C."/>
            <person name="Garcia-Roger E.M."/>
            <person name="Carmona M.J."/>
            <person name="Serra M."/>
            <person name="Gomez A."/>
        </authorList>
    </citation>
    <scope>NUCLEOTIDE SEQUENCE [LARGE SCALE GENOMIC DNA]</scope>
    <source>
        <strain evidence="1">HYR1</strain>
    </source>
</reference>
<protein>
    <submittedName>
        <fullName evidence="1">LIX1</fullName>
    </submittedName>
</protein>